<sequence>MQFLCIKMHYLITTWVILMTHYTLILSFHFDLLQLHGYYLLMMYITKGIRTA</sequence>
<keyword evidence="1" id="KW-0472">Membrane</keyword>
<keyword evidence="1" id="KW-1133">Transmembrane helix</keyword>
<evidence type="ECO:0000313" key="2">
    <source>
        <dbReference type="EMBL" id="CDW40897.1"/>
    </source>
</evidence>
<accession>A0A0K2USQ4</accession>
<reference evidence="2" key="1">
    <citation type="submission" date="2014-05" db="EMBL/GenBank/DDBJ databases">
        <authorList>
            <person name="Chronopoulou M."/>
        </authorList>
    </citation>
    <scope>NUCLEOTIDE SEQUENCE</scope>
    <source>
        <tissue evidence="2">Whole organism</tissue>
    </source>
</reference>
<protein>
    <submittedName>
        <fullName evidence="2">Uncharacterized protein</fullName>
    </submittedName>
</protein>
<name>A0A0K2USQ4_LEPSM</name>
<organism evidence="2">
    <name type="scientific">Lepeophtheirus salmonis</name>
    <name type="common">Salmon louse</name>
    <name type="synonym">Caligus salmonis</name>
    <dbReference type="NCBI Taxonomy" id="72036"/>
    <lineage>
        <taxon>Eukaryota</taxon>
        <taxon>Metazoa</taxon>
        <taxon>Ecdysozoa</taxon>
        <taxon>Arthropoda</taxon>
        <taxon>Crustacea</taxon>
        <taxon>Multicrustacea</taxon>
        <taxon>Hexanauplia</taxon>
        <taxon>Copepoda</taxon>
        <taxon>Siphonostomatoida</taxon>
        <taxon>Caligidae</taxon>
        <taxon>Lepeophtheirus</taxon>
    </lineage>
</organism>
<dbReference type="AlphaFoldDB" id="A0A0K2USQ4"/>
<keyword evidence="1" id="KW-0812">Transmembrane</keyword>
<dbReference type="EMBL" id="HACA01023536">
    <property type="protein sequence ID" value="CDW40897.1"/>
    <property type="molecule type" value="Transcribed_RNA"/>
</dbReference>
<proteinExistence type="predicted"/>
<feature type="transmembrane region" description="Helical" evidence="1">
    <location>
        <begin position="12"/>
        <end position="30"/>
    </location>
</feature>
<evidence type="ECO:0000256" key="1">
    <source>
        <dbReference type="SAM" id="Phobius"/>
    </source>
</evidence>